<dbReference type="GO" id="GO:1901224">
    <property type="term" value="P:positive regulation of non-canonical NF-kappaB signal transduction"/>
    <property type="evidence" value="ECO:0007669"/>
    <property type="project" value="TreeGrafter"/>
</dbReference>
<keyword evidence="1" id="KW-0433">Leucine-rich repeat</keyword>
<evidence type="ECO:0000256" key="3">
    <source>
        <dbReference type="SAM" id="MobiDB-lite"/>
    </source>
</evidence>
<feature type="region of interest" description="Disordered" evidence="3">
    <location>
        <begin position="222"/>
        <end position="247"/>
    </location>
</feature>
<dbReference type="Gene3D" id="3.80.10.10">
    <property type="entry name" value="Ribonuclease Inhibitor"/>
    <property type="match status" value="1"/>
</dbReference>
<keyword evidence="2" id="KW-0677">Repeat</keyword>
<organism evidence="5 6">
    <name type="scientific">Champsocephalus gunnari</name>
    <name type="common">Mackerel icefish</name>
    <dbReference type="NCBI Taxonomy" id="52237"/>
    <lineage>
        <taxon>Eukaryota</taxon>
        <taxon>Metazoa</taxon>
        <taxon>Chordata</taxon>
        <taxon>Craniata</taxon>
        <taxon>Vertebrata</taxon>
        <taxon>Euteleostomi</taxon>
        <taxon>Actinopterygii</taxon>
        <taxon>Neopterygii</taxon>
        <taxon>Teleostei</taxon>
        <taxon>Neoteleostei</taxon>
        <taxon>Acanthomorphata</taxon>
        <taxon>Eupercaria</taxon>
        <taxon>Perciformes</taxon>
        <taxon>Notothenioidei</taxon>
        <taxon>Channichthyidae</taxon>
        <taxon>Champsocephalus</taxon>
    </lineage>
</organism>
<dbReference type="GO" id="GO:0005886">
    <property type="term" value="C:plasma membrane"/>
    <property type="evidence" value="ECO:0007669"/>
    <property type="project" value="TreeGrafter"/>
</dbReference>
<reference evidence="5 6" key="1">
    <citation type="journal article" date="2023" name="Mol. Biol. Evol.">
        <title>Genomics of Secondarily Temperate Adaptation in the Only Non-Antarctic Icefish.</title>
        <authorList>
            <person name="Rivera-Colon A.G."/>
            <person name="Rayamajhi N."/>
            <person name="Minhas B.F."/>
            <person name="Madrigal G."/>
            <person name="Bilyk K.T."/>
            <person name="Yoon V."/>
            <person name="Hune M."/>
            <person name="Gregory S."/>
            <person name="Cheng C.H.C."/>
            <person name="Catchen J.M."/>
        </authorList>
    </citation>
    <scope>NUCLEOTIDE SEQUENCE [LARGE SCALE GENOMIC DNA]</scope>
    <source>
        <tissue evidence="5">White muscle</tissue>
    </source>
</reference>
<dbReference type="InterPro" id="IPR003591">
    <property type="entry name" value="Leu-rich_rpt_typical-subtyp"/>
</dbReference>
<accession>A0AAN8C7A8</accession>
<dbReference type="Proteomes" id="UP001331515">
    <property type="component" value="Unassembled WGS sequence"/>
</dbReference>
<name>A0AAN8C7A8_CHAGU</name>
<feature type="signal peptide" evidence="4">
    <location>
        <begin position="1"/>
        <end position="26"/>
    </location>
</feature>
<dbReference type="AlphaFoldDB" id="A0AAN8C7A8"/>
<feature type="chain" id="PRO_5042948875" description="Leucine rich repeat containing 19" evidence="4">
    <location>
        <begin position="27"/>
        <end position="352"/>
    </location>
</feature>
<dbReference type="InterPro" id="IPR001611">
    <property type="entry name" value="Leu-rich_rpt"/>
</dbReference>
<evidence type="ECO:0000256" key="4">
    <source>
        <dbReference type="SAM" id="SignalP"/>
    </source>
</evidence>
<evidence type="ECO:0000313" key="6">
    <source>
        <dbReference type="Proteomes" id="UP001331515"/>
    </source>
</evidence>
<evidence type="ECO:0000256" key="2">
    <source>
        <dbReference type="ARBA" id="ARBA00022737"/>
    </source>
</evidence>
<dbReference type="InterPro" id="IPR032675">
    <property type="entry name" value="LRR_dom_sf"/>
</dbReference>
<dbReference type="PANTHER" id="PTHR31450:SF4">
    <property type="entry name" value="LEUCINE-RICH REPEAT-CONTAINING PROTEIN 19"/>
    <property type="match status" value="1"/>
</dbReference>
<evidence type="ECO:0000313" key="5">
    <source>
        <dbReference type="EMBL" id="KAK5898205.1"/>
    </source>
</evidence>
<dbReference type="Pfam" id="PF13855">
    <property type="entry name" value="LRR_8"/>
    <property type="match status" value="1"/>
</dbReference>
<sequence length="352" mass="39438">MEVCWKPLLLLFFTAVVTVKILGCDAEVVEENTQQVKNLTNQLLKVIPRSNNTSSVTTLLLEGNLLSLNEADRGALVGYPKLKELRLDGNLVGSIPAKYFSVVPLLRVLSLSRNNISSLDPEALYGLDVLTELDLSHNLLTSLPTQQIQLENIQVLNLQGNPWNCSCPLLSGFEKFKAAGAKTGGQQVTCASPEEQARRDLWEAANMCLPSTPPIFTTTLSKPVNSQQPSGSSTMLKTTQSQKPIDKDQKPVLGHTWKFTACVAALAMCTSMLIVCGVKGPSWYKLFYNYRHRRLHQEEDEDVVSTVFSGTGRYMNHQTFTFKQENGQLEEEEVEEEEEDEYFEDPYIRRED</sequence>
<dbReference type="SUPFAM" id="SSF52058">
    <property type="entry name" value="L domain-like"/>
    <property type="match status" value="1"/>
</dbReference>
<dbReference type="GO" id="GO:0038023">
    <property type="term" value="F:signaling receptor activity"/>
    <property type="evidence" value="ECO:0007669"/>
    <property type="project" value="TreeGrafter"/>
</dbReference>
<dbReference type="PANTHER" id="PTHR31450">
    <property type="entry name" value="LEUCINE-RICH REPEAT-CONTAINING PROTEIN 19 LRRC19 FAMILY MEMBER"/>
    <property type="match status" value="1"/>
</dbReference>
<feature type="region of interest" description="Disordered" evidence="3">
    <location>
        <begin position="324"/>
        <end position="352"/>
    </location>
</feature>
<keyword evidence="6" id="KW-1185">Reference proteome</keyword>
<feature type="compositionally biased region" description="Acidic residues" evidence="3">
    <location>
        <begin position="328"/>
        <end position="344"/>
    </location>
</feature>
<gene>
    <name evidence="5" type="ORF">CgunFtcFv8_015643</name>
</gene>
<dbReference type="SMART" id="SM00369">
    <property type="entry name" value="LRR_TYP"/>
    <property type="match status" value="3"/>
</dbReference>
<dbReference type="EMBL" id="JAURVH010001533">
    <property type="protein sequence ID" value="KAK5898205.1"/>
    <property type="molecule type" value="Genomic_DNA"/>
</dbReference>
<feature type="compositionally biased region" description="Polar residues" evidence="3">
    <location>
        <begin position="222"/>
        <end position="243"/>
    </location>
</feature>
<evidence type="ECO:0008006" key="7">
    <source>
        <dbReference type="Google" id="ProtNLM"/>
    </source>
</evidence>
<dbReference type="PROSITE" id="PS51450">
    <property type="entry name" value="LRR"/>
    <property type="match status" value="2"/>
</dbReference>
<dbReference type="Pfam" id="PF15176">
    <property type="entry name" value="LRR19-TM"/>
    <property type="match status" value="1"/>
</dbReference>
<evidence type="ECO:0000256" key="1">
    <source>
        <dbReference type="ARBA" id="ARBA00022614"/>
    </source>
</evidence>
<comment type="caution">
    <text evidence="5">The sequence shown here is derived from an EMBL/GenBank/DDBJ whole genome shotgun (WGS) entry which is preliminary data.</text>
</comment>
<keyword evidence="4" id="KW-0732">Signal</keyword>
<proteinExistence type="predicted"/>
<protein>
    <recommendedName>
        <fullName evidence="7">Leucine rich repeat containing 19</fullName>
    </recommendedName>
</protein>